<dbReference type="EMBL" id="JACMSC010000021">
    <property type="protein sequence ID" value="KAG6470162.1"/>
    <property type="molecule type" value="Genomic_DNA"/>
</dbReference>
<comment type="caution">
    <text evidence="2">The sequence shown here is derived from an EMBL/GenBank/DDBJ whole genome shotgun (WGS) entry which is preliminary data.</text>
</comment>
<evidence type="ECO:0000313" key="2">
    <source>
        <dbReference type="EMBL" id="KAG6470162.1"/>
    </source>
</evidence>
<organism evidence="2 3">
    <name type="scientific">Zingiber officinale</name>
    <name type="common">Ginger</name>
    <name type="synonym">Amomum zingiber</name>
    <dbReference type="NCBI Taxonomy" id="94328"/>
    <lineage>
        <taxon>Eukaryota</taxon>
        <taxon>Viridiplantae</taxon>
        <taxon>Streptophyta</taxon>
        <taxon>Embryophyta</taxon>
        <taxon>Tracheophyta</taxon>
        <taxon>Spermatophyta</taxon>
        <taxon>Magnoliopsida</taxon>
        <taxon>Liliopsida</taxon>
        <taxon>Zingiberales</taxon>
        <taxon>Zingiberaceae</taxon>
        <taxon>Zingiber</taxon>
    </lineage>
</organism>
<evidence type="ECO:0000256" key="1">
    <source>
        <dbReference type="SAM" id="MobiDB-lite"/>
    </source>
</evidence>
<reference evidence="2 3" key="1">
    <citation type="submission" date="2020-08" db="EMBL/GenBank/DDBJ databases">
        <title>Plant Genome Project.</title>
        <authorList>
            <person name="Zhang R.-G."/>
        </authorList>
    </citation>
    <scope>NUCLEOTIDE SEQUENCE [LARGE SCALE GENOMIC DNA]</scope>
    <source>
        <tissue evidence="2">Rhizome</tissue>
    </source>
</reference>
<name>A0A8J5EBA9_ZINOF</name>
<gene>
    <name evidence="2" type="ORF">ZIOFF_071219</name>
</gene>
<evidence type="ECO:0000313" key="3">
    <source>
        <dbReference type="Proteomes" id="UP000734854"/>
    </source>
</evidence>
<dbReference type="Proteomes" id="UP000734854">
    <property type="component" value="Unassembled WGS sequence"/>
</dbReference>
<keyword evidence="3" id="KW-1185">Reference proteome</keyword>
<protein>
    <submittedName>
        <fullName evidence="2">Uncharacterized protein</fullName>
    </submittedName>
</protein>
<dbReference type="AlphaFoldDB" id="A0A8J5EBA9"/>
<sequence>MHNLQQATRRLSRRFTGKPTSTYTLEQQIDPQIQLRLSMQERATIVPAKVLYHSRRDDAHHRVHVHRSEEAILVIDGNQLDRMFIQEGCYNQLQRSRM</sequence>
<accession>A0A8J5EBA9</accession>
<feature type="region of interest" description="Disordered" evidence="1">
    <location>
        <begin position="1"/>
        <end position="23"/>
    </location>
</feature>
<proteinExistence type="predicted"/>